<evidence type="ECO:0000313" key="1">
    <source>
        <dbReference type="EMBL" id="KRX30097.1"/>
    </source>
</evidence>
<comment type="caution">
    <text evidence="1">The sequence shown here is derived from an EMBL/GenBank/DDBJ whole genome shotgun (WGS) entry which is preliminary data.</text>
</comment>
<dbReference type="EMBL" id="JYDJ01002736">
    <property type="protein sequence ID" value="KRX30097.1"/>
    <property type="molecule type" value="Genomic_DNA"/>
</dbReference>
<dbReference type="Proteomes" id="UP000055048">
    <property type="component" value="Unassembled WGS sequence"/>
</dbReference>
<gene>
    <name evidence="1" type="ORF">T05_11438</name>
</gene>
<organism evidence="1 2">
    <name type="scientific">Trichinella murrelli</name>
    <dbReference type="NCBI Taxonomy" id="144512"/>
    <lineage>
        <taxon>Eukaryota</taxon>
        <taxon>Metazoa</taxon>
        <taxon>Ecdysozoa</taxon>
        <taxon>Nematoda</taxon>
        <taxon>Enoplea</taxon>
        <taxon>Dorylaimia</taxon>
        <taxon>Trichinellida</taxon>
        <taxon>Trichinellidae</taxon>
        <taxon>Trichinella</taxon>
    </lineage>
</organism>
<protein>
    <submittedName>
        <fullName evidence="1">Uncharacterized protein</fullName>
    </submittedName>
</protein>
<keyword evidence="2" id="KW-1185">Reference proteome</keyword>
<evidence type="ECO:0000313" key="2">
    <source>
        <dbReference type="Proteomes" id="UP000055048"/>
    </source>
</evidence>
<dbReference type="AlphaFoldDB" id="A0A0V0STP5"/>
<sequence length="33" mass="3856">MLLLPENSSINNLSQRRISRVVQRRQCDGKQLC</sequence>
<name>A0A0V0STP5_9BILA</name>
<accession>A0A0V0STP5</accession>
<proteinExistence type="predicted"/>
<reference evidence="1 2" key="1">
    <citation type="submission" date="2015-01" db="EMBL/GenBank/DDBJ databases">
        <title>Evolution of Trichinella species and genotypes.</title>
        <authorList>
            <person name="Korhonen P.K."/>
            <person name="Edoardo P."/>
            <person name="Giuseppe L.R."/>
            <person name="Gasser R.B."/>
        </authorList>
    </citation>
    <scope>NUCLEOTIDE SEQUENCE [LARGE SCALE GENOMIC DNA]</scope>
    <source>
        <strain evidence="1">ISS417</strain>
    </source>
</reference>